<keyword evidence="1" id="KW-0472">Membrane</keyword>
<comment type="caution">
    <text evidence="2">The sequence shown here is derived from an EMBL/GenBank/DDBJ whole genome shotgun (WGS) entry which is preliminary data.</text>
</comment>
<reference evidence="2" key="1">
    <citation type="submission" date="2023-10" db="EMBL/GenBank/DDBJ databases">
        <authorList>
            <person name="Chen Y."/>
            <person name="Shah S."/>
            <person name="Dougan E. K."/>
            <person name="Thang M."/>
            <person name="Chan C."/>
        </authorList>
    </citation>
    <scope>NUCLEOTIDE SEQUENCE [LARGE SCALE GENOMIC DNA]</scope>
</reference>
<evidence type="ECO:0000256" key="1">
    <source>
        <dbReference type="SAM" id="Phobius"/>
    </source>
</evidence>
<keyword evidence="1" id="KW-1133">Transmembrane helix</keyword>
<protein>
    <submittedName>
        <fullName evidence="2">Uncharacterized protein</fullName>
    </submittedName>
</protein>
<feature type="transmembrane region" description="Helical" evidence="1">
    <location>
        <begin position="176"/>
        <end position="196"/>
    </location>
</feature>
<feature type="transmembrane region" description="Helical" evidence="1">
    <location>
        <begin position="12"/>
        <end position="33"/>
    </location>
</feature>
<gene>
    <name evidence="2" type="ORF">PCOR1329_LOCUS44477</name>
</gene>
<sequence length="225" mass="25349">MLPMVAEEYRYVTMYFIRVVWPLFDILVLSAAVQQAYQVGGWMLTRPLTAIRLILVHVVPLFMIGSAAFLTPWPCCSRWQQIWQILLGMDTVLYVVTLLYASCDKELRRWLTDDGMGVACVVLMSLMPVQTTAAYRYGEHLYIPMLIITCAEVACLAAAAAQWLPFWSPGEHCHPCVAATAAYVAKLLGGVVFYFVDLLRPLPILFGHEANRMRQLPYAQAATPE</sequence>
<keyword evidence="1" id="KW-0812">Transmembrane</keyword>
<feature type="transmembrane region" description="Helical" evidence="1">
    <location>
        <begin position="82"/>
        <end position="103"/>
    </location>
</feature>
<name>A0ABN9U2R3_9DINO</name>
<proteinExistence type="predicted"/>
<feature type="transmembrane region" description="Helical" evidence="1">
    <location>
        <begin position="141"/>
        <end position="164"/>
    </location>
</feature>
<dbReference type="Proteomes" id="UP001189429">
    <property type="component" value="Unassembled WGS sequence"/>
</dbReference>
<evidence type="ECO:0000313" key="2">
    <source>
        <dbReference type="EMBL" id="CAK0852811.1"/>
    </source>
</evidence>
<accession>A0ABN9U2R3</accession>
<feature type="transmembrane region" description="Helical" evidence="1">
    <location>
        <begin position="115"/>
        <end position="135"/>
    </location>
</feature>
<organism evidence="2 3">
    <name type="scientific">Prorocentrum cordatum</name>
    <dbReference type="NCBI Taxonomy" id="2364126"/>
    <lineage>
        <taxon>Eukaryota</taxon>
        <taxon>Sar</taxon>
        <taxon>Alveolata</taxon>
        <taxon>Dinophyceae</taxon>
        <taxon>Prorocentrales</taxon>
        <taxon>Prorocentraceae</taxon>
        <taxon>Prorocentrum</taxon>
    </lineage>
</organism>
<dbReference type="EMBL" id="CAUYUJ010015345">
    <property type="protein sequence ID" value="CAK0852811.1"/>
    <property type="molecule type" value="Genomic_DNA"/>
</dbReference>
<feature type="transmembrane region" description="Helical" evidence="1">
    <location>
        <begin position="53"/>
        <end position="70"/>
    </location>
</feature>
<evidence type="ECO:0000313" key="3">
    <source>
        <dbReference type="Proteomes" id="UP001189429"/>
    </source>
</evidence>
<keyword evidence="3" id="KW-1185">Reference proteome</keyword>